<dbReference type="RefSeq" id="WP_214622699.1">
    <property type="nucleotide sequence ID" value="NZ_JAHGAW010000005.1"/>
</dbReference>
<evidence type="ECO:0000256" key="4">
    <source>
        <dbReference type="ARBA" id="ARBA00022692"/>
    </source>
</evidence>
<feature type="transmembrane region" description="Helical" evidence="8">
    <location>
        <begin position="123"/>
        <end position="147"/>
    </location>
</feature>
<dbReference type="InterPro" id="IPR017540">
    <property type="entry name" value="Exosortase-1"/>
</dbReference>
<feature type="transmembrane region" description="Helical" evidence="8">
    <location>
        <begin position="262"/>
        <end position="285"/>
    </location>
</feature>
<feature type="transmembrane region" description="Helical" evidence="8">
    <location>
        <begin position="168"/>
        <end position="186"/>
    </location>
</feature>
<accession>A0A9X1DBF1</accession>
<dbReference type="GO" id="GO:0006508">
    <property type="term" value="P:proteolysis"/>
    <property type="evidence" value="ECO:0007669"/>
    <property type="project" value="UniProtKB-KW"/>
</dbReference>
<feature type="transmembrane region" description="Helical" evidence="8">
    <location>
        <begin position="56"/>
        <end position="73"/>
    </location>
</feature>
<evidence type="ECO:0000259" key="9">
    <source>
        <dbReference type="Pfam" id="PF11984"/>
    </source>
</evidence>
<dbReference type="AlphaFoldDB" id="A0A9X1DBF1"/>
<keyword evidence="2" id="KW-1003">Cell membrane</keyword>
<gene>
    <name evidence="10" type="ORF">KK488_08275</name>
</gene>
<dbReference type="NCBIfam" id="TIGR04178">
    <property type="entry name" value="exo_archaeo"/>
    <property type="match status" value="1"/>
</dbReference>
<dbReference type="Pfam" id="PF11984">
    <property type="entry name" value="DUF3485"/>
    <property type="match status" value="1"/>
</dbReference>
<evidence type="ECO:0000256" key="2">
    <source>
        <dbReference type="ARBA" id="ARBA00022475"/>
    </source>
</evidence>
<dbReference type="InterPro" id="IPR026392">
    <property type="entry name" value="Exo/Archaeosortase_dom"/>
</dbReference>
<dbReference type="NCBIfam" id="TIGR02602">
    <property type="entry name" value="8TM_EpsH"/>
    <property type="match status" value="1"/>
</dbReference>
<evidence type="ECO:0000256" key="6">
    <source>
        <dbReference type="ARBA" id="ARBA00022989"/>
    </source>
</evidence>
<evidence type="ECO:0000256" key="7">
    <source>
        <dbReference type="ARBA" id="ARBA00023136"/>
    </source>
</evidence>
<proteinExistence type="predicted"/>
<feature type="transmembrane region" description="Helical" evidence="8">
    <location>
        <begin position="26"/>
        <end position="50"/>
    </location>
</feature>
<dbReference type="Proteomes" id="UP001138757">
    <property type="component" value="Unassembled WGS sequence"/>
</dbReference>
<comment type="subcellular location">
    <subcellularLocation>
        <location evidence="1">Cell membrane</location>
        <topology evidence="1">Multi-pass membrane protein</topology>
    </subcellularLocation>
</comment>
<feature type="transmembrane region" description="Helical" evidence="8">
    <location>
        <begin position="224"/>
        <end position="250"/>
    </location>
</feature>
<keyword evidence="3" id="KW-0645">Protease</keyword>
<dbReference type="EMBL" id="JAHGAW010000005">
    <property type="protein sequence ID" value="MBT2186940.1"/>
    <property type="molecule type" value="Genomic_DNA"/>
</dbReference>
<feature type="domain" description="Methanolan biosynthesis EpsI" evidence="9">
    <location>
        <begin position="316"/>
        <end position="509"/>
    </location>
</feature>
<keyword evidence="7 8" id="KW-0472">Membrane</keyword>
<evidence type="ECO:0000256" key="1">
    <source>
        <dbReference type="ARBA" id="ARBA00004651"/>
    </source>
</evidence>
<evidence type="ECO:0000256" key="3">
    <source>
        <dbReference type="ARBA" id="ARBA00022670"/>
    </source>
</evidence>
<dbReference type="InterPro" id="IPR013426">
    <property type="entry name" value="EpsH-like"/>
</dbReference>
<keyword evidence="5" id="KW-0378">Hydrolase</keyword>
<evidence type="ECO:0000313" key="11">
    <source>
        <dbReference type="Proteomes" id="UP001138757"/>
    </source>
</evidence>
<dbReference type="NCBIfam" id="TIGR03109">
    <property type="entry name" value="exosort_XrtA"/>
    <property type="match status" value="1"/>
</dbReference>
<dbReference type="GO" id="GO:0005886">
    <property type="term" value="C:plasma membrane"/>
    <property type="evidence" value="ECO:0007669"/>
    <property type="project" value="UniProtKB-SubCell"/>
</dbReference>
<keyword evidence="6 8" id="KW-1133">Transmembrane helix</keyword>
<evidence type="ECO:0000256" key="5">
    <source>
        <dbReference type="ARBA" id="ARBA00022801"/>
    </source>
</evidence>
<organism evidence="10 11">
    <name type="scientific">Sphingobium nicotianae</name>
    <dbReference type="NCBI Taxonomy" id="2782607"/>
    <lineage>
        <taxon>Bacteria</taxon>
        <taxon>Pseudomonadati</taxon>
        <taxon>Pseudomonadota</taxon>
        <taxon>Alphaproteobacteria</taxon>
        <taxon>Sphingomonadales</taxon>
        <taxon>Sphingomonadaceae</taxon>
        <taxon>Sphingobium</taxon>
    </lineage>
</organism>
<feature type="transmembrane region" description="Helical" evidence="8">
    <location>
        <begin position="198"/>
        <end position="217"/>
    </location>
</feature>
<dbReference type="Pfam" id="PF09721">
    <property type="entry name" value="Exosortase_EpsH"/>
    <property type="match status" value="1"/>
</dbReference>
<reference evidence="10" key="1">
    <citation type="submission" date="2021-05" db="EMBL/GenBank/DDBJ databases">
        <title>Genome of Sphingobium sp. strain.</title>
        <authorList>
            <person name="Fan R."/>
        </authorList>
    </citation>
    <scope>NUCLEOTIDE SEQUENCE</scope>
    <source>
        <strain evidence="10">H33</strain>
    </source>
</reference>
<dbReference type="GO" id="GO:0008233">
    <property type="term" value="F:peptidase activity"/>
    <property type="evidence" value="ECO:0007669"/>
    <property type="project" value="UniProtKB-KW"/>
</dbReference>
<name>A0A9X1DBF1_9SPHN</name>
<protein>
    <submittedName>
        <fullName evidence="10">EpsI family protein</fullName>
    </submittedName>
</protein>
<sequence length="520" mass="56595">MTAPSPPRPRWQHLVLREASGWQASLARLVLLAACFTLIFHADIIGMVRVWLNSQPYSHCVFLPFIIGWLVWQRREGLARLEPRGWWPALAWLGLGALAWLLGWAAGVALFRHAGVVVMGQGLVLLALGPAVARALTFPLFYAFFMIPVGTEAEPVLQIFTARMAVRILWLVGVPAQISGIFITTPNGYFRVAEACSGTGFLIAMAAFSTLVAHLCFKSMLRRLLFIGGALLVCLLANSVRAFGIIYIAFQTSVHSAVVVDHVVYGWLFFASVIALVLALGWPFFDRSPFDIWFDPSRLQGAVENPRGLGPTLMLAALAVMLLPVGWSVAARAFATPLPPERGAPAVPGWTLDPVGLIPGWEPHFSGADRMLVYHYRDSTNRVVDLALVFFAHQEDGKELVGFGQGAAAPDGAAGWIWAEPAQAPDDARGDMLAGPQAQRRLAYTFYDVNGTLTGQSGRVKLETLKARLLGRDQRAMAIIVSTVAQREQQGDVRAAQTLADFLAALGPVEDLADRSLAIR</sequence>
<dbReference type="InterPro" id="IPR019127">
    <property type="entry name" value="Exosortase"/>
</dbReference>
<dbReference type="InterPro" id="IPR014263">
    <property type="entry name" value="Methanolan_biosynth_EpsI"/>
</dbReference>
<evidence type="ECO:0000313" key="10">
    <source>
        <dbReference type="EMBL" id="MBT2186940.1"/>
    </source>
</evidence>
<dbReference type="NCBIfam" id="TIGR02914">
    <property type="entry name" value="EpsI_fam"/>
    <property type="match status" value="1"/>
</dbReference>
<evidence type="ECO:0000256" key="8">
    <source>
        <dbReference type="SAM" id="Phobius"/>
    </source>
</evidence>
<feature type="transmembrane region" description="Helical" evidence="8">
    <location>
        <begin position="85"/>
        <end position="111"/>
    </location>
</feature>
<keyword evidence="4 8" id="KW-0812">Transmembrane</keyword>
<keyword evidence="11" id="KW-1185">Reference proteome</keyword>
<comment type="caution">
    <text evidence="10">The sequence shown here is derived from an EMBL/GenBank/DDBJ whole genome shotgun (WGS) entry which is preliminary data.</text>
</comment>
<feature type="transmembrane region" description="Helical" evidence="8">
    <location>
        <begin position="306"/>
        <end position="327"/>
    </location>
</feature>